<feature type="non-terminal residue" evidence="3">
    <location>
        <position position="441"/>
    </location>
</feature>
<dbReference type="CDD" id="cd01650">
    <property type="entry name" value="RT_nLTR_like"/>
    <property type="match status" value="1"/>
</dbReference>
<dbReference type="STRING" id="4096.A0A1U7W0W8"/>
<dbReference type="InterPro" id="IPR052343">
    <property type="entry name" value="Retrotransposon-Effector_Assoc"/>
</dbReference>
<dbReference type="Pfam" id="PF00078">
    <property type="entry name" value="RVT_1"/>
    <property type="match status" value="1"/>
</dbReference>
<dbReference type="SUPFAM" id="SSF56219">
    <property type="entry name" value="DNase I-like"/>
    <property type="match status" value="1"/>
</dbReference>
<protein>
    <submittedName>
        <fullName evidence="3">Uncharacterized protein LOC104219319</fullName>
    </submittedName>
</protein>
<dbReference type="InterPro" id="IPR043502">
    <property type="entry name" value="DNA/RNA_pol_sf"/>
</dbReference>
<gene>
    <name evidence="3" type="primary">LOC104219319</name>
</gene>
<accession>A0A1U7W0W8</accession>
<dbReference type="PANTHER" id="PTHR46890:SF48">
    <property type="entry name" value="RNA-DIRECTED DNA POLYMERASE"/>
    <property type="match status" value="1"/>
</dbReference>
<name>A0A1U7W0W8_NICSY</name>
<feature type="domain" description="Reverse transcriptase" evidence="1">
    <location>
        <begin position="210"/>
        <end position="430"/>
    </location>
</feature>
<dbReference type="InterPro" id="IPR036691">
    <property type="entry name" value="Endo/exonu/phosph_ase_sf"/>
</dbReference>
<dbReference type="AlphaFoldDB" id="A0A1U7W0W8"/>
<evidence type="ECO:0000313" key="3">
    <source>
        <dbReference type="RefSeq" id="XP_009768284.1"/>
    </source>
</evidence>
<dbReference type="Gene3D" id="3.60.10.10">
    <property type="entry name" value="Endonuclease/exonuclease/phosphatase"/>
    <property type="match status" value="1"/>
</dbReference>
<dbReference type="PANTHER" id="PTHR46890">
    <property type="entry name" value="NON-LTR RETROLELEMENT REVERSE TRANSCRIPTASE-LIKE PROTEIN-RELATED"/>
    <property type="match status" value="1"/>
</dbReference>
<dbReference type="Proteomes" id="UP000189701">
    <property type="component" value="Unplaced"/>
</dbReference>
<keyword evidence="2" id="KW-1185">Reference proteome</keyword>
<dbReference type="OrthoDB" id="1305671at2759"/>
<proteinExistence type="predicted"/>
<evidence type="ECO:0000313" key="2">
    <source>
        <dbReference type="Proteomes" id="UP000189701"/>
    </source>
</evidence>
<organism evidence="2 3">
    <name type="scientific">Nicotiana sylvestris</name>
    <name type="common">Wood tobacco</name>
    <name type="synonym">South American tobacco</name>
    <dbReference type="NCBI Taxonomy" id="4096"/>
    <lineage>
        <taxon>Eukaryota</taxon>
        <taxon>Viridiplantae</taxon>
        <taxon>Streptophyta</taxon>
        <taxon>Embryophyta</taxon>
        <taxon>Tracheophyta</taxon>
        <taxon>Spermatophyta</taxon>
        <taxon>Magnoliopsida</taxon>
        <taxon>eudicotyledons</taxon>
        <taxon>Gunneridae</taxon>
        <taxon>Pentapetalae</taxon>
        <taxon>asterids</taxon>
        <taxon>lamiids</taxon>
        <taxon>Solanales</taxon>
        <taxon>Solanaceae</taxon>
        <taxon>Nicotianoideae</taxon>
        <taxon>Nicotianeae</taxon>
        <taxon>Nicotiana</taxon>
    </lineage>
</organism>
<dbReference type="eggNOG" id="KOG1075">
    <property type="taxonomic scope" value="Eukaryota"/>
</dbReference>
<sequence length="441" mass="51007">MTILWLVGGDFNVIWDEEEKFSGLPMSLNEVDAFRNCINTCNLTDLGFKGSIFTWWNGRAKEDCIFKRLDRCFAHMEFQQTFLGMQWFKDSDRNPMFFHAKVNGRRRRLKLKRIQNKLRNWIEEEEEIVDEALHFFKDQFDETVVPTAFGILDHVPTLVNMEQNLELIKQPTKEKVKQAVFGLNGHNAGGPDGFTGCFYHSCWDIIGDDIFDMVGFMKGRSIAEDVLLTQEIITNIRLRTKAGPNVVMKLDMTKAYDRISWLFLTKMLRKMGFCERFIGLVYGIVSNNLYFALINGQPHGFFKSTKSVKQGDPVSPNLFILAAEVFPRGLNVLNLNRYFCGFGLPNWSLKINHLAYADDTIIFSSSSAKSLQLLMEVLSAYEAASRQLVNKSKSAIYMHHPARLQVVTKVERITGMRRQEFQFTYLGCPIFYARRKMEYNE</sequence>
<dbReference type="InterPro" id="IPR000477">
    <property type="entry name" value="RT_dom"/>
</dbReference>
<dbReference type="RefSeq" id="XP_009768284.1">
    <property type="nucleotide sequence ID" value="XM_009769982.1"/>
</dbReference>
<dbReference type="SUPFAM" id="SSF56672">
    <property type="entry name" value="DNA/RNA polymerases"/>
    <property type="match status" value="1"/>
</dbReference>
<evidence type="ECO:0000259" key="1">
    <source>
        <dbReference type="Pfam" id="PF00078"/>
    </source>
</evidence>
<reference evidence="3" key="2">
    <citation type="submission" date="2025-08" db="UniProtKB">
        <authorList>
            <consortium name="RefSeq"/>
        </authorList>
    </citation>
    <scope>IDENTIFICATION</scope>
    <source>
        <tissue evidence="3">Leaf</tissue>
    </source>
</reference>
<reference evidence="2" key="1">
    <citation type="journal article" date="2013" name="Genome Biol.">
        <title>Reference genomes and transcriptomes of Nicotiana sylvestris and Nicotiana tomentosiformis.</title>
        <authorList>
            <person name="Sierro N."/>
            <person name="Battey J.N."/>
            <person name="Ouadi S."/>
            <person name="Bovet L."/>
            <person name="Goepfert S."/>
            <person name="Bakaher N."/>
            <person name="Peitsch M.C."/>
            <person name="Ivanov N.V."/>
        </authorList>
    </citation>
    <scope>NUCLEOTIDE SEQUENCE [LARGE SCALE GENOMIC DNA]</scope>
</reference>